<dbReference type="RefSeq" id="XP_019622420.1">
    <property type="nucleotide sequence ID" value="XM_019766861.1"/>
</dbReference>
<evidence type="ECO:0000313" key="5">
    <source>
        <dbReference type="Proteomes" id="UP000515135"/>
    </source>
</evidence>
<reference evidence="6" key="1">
    <citation type="submission" date="2025-08" db="UniProtKB">
        <authorList>
            <consortium name="RefSeq"/>
        </authorList>
    </citation>
    <scope>IDENTIFICATION</scope>
    <source>
        <tissue evidence="6">Gonad</tissue>
    </source>
</reference>
<comment type="similarity">
    <text evidence="1">Belongs to the AB hydrolase superfamily. AB hydrolase 4 family.</text>
</comment>
<dbReference type="Gene3D" id="3.40.50.1820">
    <property type="entry name" value="alpha/beta hydrolase"/>
    <property type="match status" value="1"/>
</dbReference>
<dbReference type="OrthoDB" id="247542at2759"/>
<feature type="domain" description="Serine aminopeptidase S33" evidence="4">
    <location>
        <begin position="184"/>
        <end position="381"/>
    </location>
</feature>
<dbReference type="PANTHER" id="PTHR10794">
    <property type="entry name" value="ABHYDROLASE DOMAIN-CONTAINING PROTEIN"/>
    <property type="match status" value="1"/>
</dbReference>
<dbReference type="AlphaFoldDB" id="A0A6P4Y0K7"/>
<feature type="active site" description="Charge relay system" evidence="2">
    <location>
        <position position="402"/>
    </location>
</feature>
<evidence type="ECO:0000259" key="4">
    <source>
        <dbReference type="Pfam" id="PF12146"/>
    </source>
</evidence>
<keyword evidence="5" id="KW-1185">Reference proteome</keyword>
<dbReference type="GO" id="GO:0047372">
    <property type="term" value="F:monoacylglycerol lipase activity"/>
    <property type="evidence" value="ECO:0007669"/>
    <property type="project" value="TreeGrafter"/>
</dbReference>
<dbReference type="KEGG" id="bbel:109468576"/>
<dbReference type="PANTHER" id="PTHR10794:SF93">
    <property type="entry name" value="SERINE AMINOPEPTIDASE S33 DOMAIN-CONTAINING PROTEIN"/>
    <property type="match status" value="1"/>
</dbReference>
<dbReference type="InterPro" id="IPR029058">
    <property type="entry name" value="AB_hydrolase_fold"/>
</dbReference>
<accession>A0A6P4Y0K7</accession>
<gene>
    <name evidence="6" type="primary">LOC109468576</name>
</gene>
<organism evidence="5 6">
    <name type="scientific">Branchiostoma belcheri</name>
    <name type="common">Amphioxus</name>
    <dbReference type="NCBI Taxonomy" id="7741"/>
    <lineage>
        <taxon>Eukaryota</taxon>
        <taxon>Metazoa</taxon>
        <taxon>Chordata</taxon>
        <taxon>Cephalochordata</taxon>
        <taxon>Leptocardii</taxon>
        <taxon>Amphioxiformes</taxon>
        <taxon>Branchiostomatidae</taxon>
        <taxon>Branchiostoma</taxon>
    </lineage>
</organism>
<evidence type="ECO:0000256" key="1">
    <source>
        <dbReference type="ARBA" id="ARBA00010884"/>
    </source>
</evidence>
<keyword evidence="3" id="KW-1133">Transmembrane helix</keyword>
<feature type="active site" description="Charge relay system" evidence="2">
    <location>
        <position position="373"/>
    </location>
</feature>
<dbReference type="Proteomes" id="UP000515135">
    <property type="component" value="Unplaced"/>
</dbReference>
<dbReference type="InterPro" id="IPR050960">
    <property type="entry name" value="AB_hydrolase_4_sf"/>
</dbReference>
<dbReference type="PIRSF" id="PIRSF005211">
    <property type="entry name" value="Ab_hydro_YheT"/>
    <property type="match status" value="1"/>
</dbReference>
<proteinExistence type="inferred from homology"/>
<dbReference type="GeneID" id="109468576"/>
<evidence type="ECO:0000313" key="6">
    <source>
        <dbReference type="RefSeq" id="XP_019622420.1"/>
    </source>
</evidence>
<feature type="active site" description="Charge relay system" evidence="2">
    <location>
        <position position="246"/>
    </location>
</feature>
<dbReference type="InterPro" id="IPR022742">
    <property type="entry name" value="Hydrolase_4"/>
</dbReference>
<name>A0A6P4Y0K7_BRABE</name>
<dbReference type="InterPro" id="IPR012020">
    <property type="entry name" value="ABHD4"/>
</dbReference>
<sequence length="438" mass="49235">MPFFFPTGPSAMLPSIGDNSACAVIDHSSLGRDMGNFSTKYVEVVEHIFPTCLYNSWIVIVILYLWICMKRVKQADTPEFVSKDSLLKAYFQEKCFGLQTVLVPTVWAHSCHLQTALAMIVSPDSPIRFVREYLEMKDGGIIGLDWDVTNSTDKPVNGPKKTKAPSRPILLIVYDTLATGAGIDRVCAEAGKQGFQAVVFRRRGQDYVPLTTPRLQSFGDPSDLREAVEYIKAVEPNSEIVALSLSAGCGLLFSYLGEYGSSTHIASAACISPVYSAREFYDSSSIPIWWQKLWLQRQKLVYMRHSTVLYDNDSDYTQCELAMRSRTLSTFHQRVHVRLNGYSSWDLYWAENEPLRDVDEVATPLLCVSSKDDPLVPEDSIPVELFQTYPHFFLALTQKGGHCGFFQGLFPSSWSERLAVEFLKVSLDADFRKSLSTS</sequence>
<keyword evidence="3" id="KW-0812">Transmembrane</keyword>
<evidence type="ECO:0000256" key="3">
    <source>
        <dbReference type="SAM" id="Phobius"/>
    </source>
</evidence>
<dbReference type="SUPFAM" id="SSF53474">
    <property type="entry name" value="alpha/beta-Hydrolases"/>
    <property type="match status" value="1"/>
</dbReference>
<dbReference type="Pfam" id="PF12146">
    <property type="entry name" value="Hydrolase_4"/>
    <property type="match status" value="1"/>
</dbReference>
<dbReference type="GO" id="GO:0034338">
    <property type="term" value="F:short-chain carboxylesterase activity"/>
    <property type="evidence" value="ECO:0007669"/>
    <property type="project" value="TreeGrafter"/>
</dbReference>
<protein>
    <submittedName>
        <fullName evidence="6">Protein ABHD15-like isoform X1</fullName>
    </submittedName>
</protein>
<feature type="transmembrane region" description="Helical" evidence="3">
    <location>
        <begin position="48"/>
        <end position="67"/>
    </location>
</feature>
<evidence type="ECO:0000256" key="2">
    <source>
        <dbReference type="PIRSR" id="PIRSR005211-1"/>
    </source>
</evidence>
<keyword evidence="3" id="KW-0472">Membrane</keyword>
<dbReference type="FunFam" id="3.40.50.1820:FF:000597">
    <property type="entry name" value="Uncharacterized protein"/>
    <property type="match status" value="1"/>
</dbReference>